<dbReference type="AlphaFoldDB" id="A0AAV1CM78"/>
<dbReference type="InterPro" id="IPR040294">
    <property type="entry name" value="Nodulin-rel_1/2"/>
</dbReference>
<dbReference type="EMBL" id="OX459119">
    <property type="protein sequence ID" value="CAI9096500.1"/>
    <property type="molecule type" value="Genomic_DNA"/>
</dbReference>
<proteinExistence type="predicted"/>
<organism evidence="2 3">
    <name type="scientific">Oldenlandia corymbosa var. corymbosa</name>
    <dbReference type="NCBI Taxonomy" id="529605"/>
    <lineage>
        <taxon>Eukaryota</taxon>
        <taxon>Viridiplantae</taxon>
        <taxon>Streptophyta</taxon>
        <taxon>Embryophyta</taxon>
        <taxon>Tracheophyta</taxon>
        <taxon>Spermatophyta</taxon>
        <taxon>Magnoliopsida</taxon>
        <taxon>eudicotyledons</taxon>
        <taxon>Gunneridae</taxon>
        <taxon>Pentapetalae</taxon>
        <taxon>asterids</taxon>
        <taxon>lamiids</taxon>
        <taxon>Gentianales</taxon>
        <taxon>Rubiaceae</taxon>
        <taxon>Rubioideae</taxon>
        <taxon>Spermacoceae</taxon>
        <taxon>Hedyotis-Oldenlandia complex</taxon>
        <taxon>Oldenlandia</taxon>
    </lineage>
</organism>
<dbReference type="GO" id="GO:0009408">
    <property type="term" value="P:response to heat"/>
    <property type="evidence" value="ECO:0007669"/>
    <property type="project" value="InterPro"/>
</dbReference>
<dbReference type="PANTHER" id="PTHR35098">
    <property type="entry name" value="EXPRESSED PROTEIN"/>
    <property type="match status" value="1"/>
</dbReference>
<sequence>MEFPHDKDHTKKPNKTSNHPTPSSSELLSSAKIVANAAKSQFNHDPNYKFDKAEVAGAAENILHAASQYGKLDEKGGGLGKMVGQAENYLHKYHSSQSTTTTTTTTNPGHSTTTTHTTGTKPHKEEHGGSGGGYGDYIKMAEGLMNKHSGSSGEGGHSSGGKYGDYIKMAEGFLKK</sequence>
<keyword evidence="3" id="KW-1185">Reference proteome</keyword>
<feature type="compositionally biased region" description="Polar residues" evidence="1">
    <location>
        <begin position="15"/>
        <end position="28"/>
    </location>
</feature>
<name>A0AAV1CM78_OLDCO</name>
<evidence type="ECO:0000313" key="2">
    <source>
        <dbReference type="EMBL" id="CAI9096500.1"/>
    </source>
</evidence>
<dbReference type="Proteomes" id="UP001161247">
    <property type="component" value="Chromosome 2"/>
</dbReference>
<feature type="region of interest" description="Disordered" evidence="1">
    <location>
        <begin position="145"/>
        <end position="164"/>
    </location>
</feature>
<feature type="region of interest" description="Disordered" evidence="1">
    <location>
        <begin position="1"/>
        <end position="32"/>
    </location>
</feature>
<evidence type="ECO:0000256" key="1">
    <source>
        <dbReference type="SAM" id="MobiDB-lite"/>
    </source>
</evidence>
<reference evidence="2" key="1">
    <citation type="submission" date="2023-03" db="EMBL/GenBank/DDBJ databases">
        <authorList>
            <person name="Julca I."/>
        </authorList>
    </citation>
    <scope>NUCLEOTIDE SEQUENCE</scope>
</reference>
<accession>A0AAV1CM78</accession>
<dbReference type="PANTHER" id="PTHR35098:SF1">
    <property type="entry name" value="NODULIN-RELATED PROTEIN 2"/>
    <property type="match status" value="1"/>
</dbReference>
<feature type="compositionally biased region" description="Basic and acidic residues" evidence="1">
    <location>
        <begin position="1"/>
        <end position="11"/>
    </location>
</feature>
<feature type="region of interest" description="Disordered" evidence="1">
    <location>
        <begin position="94"/>
        <end position="135"/>
    </location>
</feature>
<feature type="compositionally biased region" description="Gly residues" evidence="1">
    <location>
        <begin position="152"/>
        <end position="163"/>
    </location>
</feature>
<dbReference type="GO" id="GO:0010115">
    <property type="term" value="P:regulation of abscisic acid biosynthetic process"/>
    <property type="evidence" value="ECO:0007669"/>
    <property type="project" value="InterPro"/>
</dbReference>
<evidence type="ECO:0000313" key="3">
    <source>
        <dbReference type="Proteomes" id="UP001161247"/>
    </source>
</evidence>
<feature type="compositionally biased region" description="Low complexity" evidence="1">
    <location>
        <begin position="98"/>
        <end position="120"/>
    </location>
</feature>
<protein>
    <submittedName>
        <fullName evidence="2">OLC1v1032662C1</fullName>
    </submittedName>
</protein>
<gene>
    <name evidence="2" type="ORF">OLC1_LOCUS7243</name>
</gene>